<comment type="caution">
    <text evidence="1">The sequence shown here is derived from an EMBL/GenBank/DDBJ whole genome shotgun (WGS) entry which is preliminary data.</text>
</comment>
<name>A0ABN7UEV3_GIGMA</name>
<accession>A0ABN7UEV3</accession>
<proteinExistence type="predicted"/>
<sequence length="133" mass="15045">MPIKKNCCAPDAKERVEPQQKRTFNTNDSISNKGCNSESKLNNLIHGYLKALDNLIPESQKVTNNTTKLAKVEEIVNLALHIKVPTQEICSEKSCLLIVTKALELYYIPKLLEKKDNFNLTTKAEVLEKKMLS</sequence>
<evidence type="ECO:0000313" key="1">
    <source>
        <dbReference type="EMBL" id="CAG8579321.1"/>
    </source>
</evidence>
<gene>
    <name evidence="1" type="ORF">GMARGA_LOCUS5871</name>
</gene>
<organism evidence="1 2">
    <name type="scientific">Gigaspora margarita</name>
    <dbReference type="NCBI Taxonomy" id="4874"/>
    <lineage>
        <taxon>Eukaryota</taxon>
        <taxon>Fungi</taxon>
        <taxon>Fungi incertae sedis</taxon>
        <taxon>Mucoromycota</taxon>
        <taxon>Glomeromycotina</taxon>
        <taxon>Glomeromycetes</taxon>
        <taxon>Diversisporales</taxon>
        <taxon>Gigasporaceae</taxon>
        <taxon>Gigaspora</taxon>
    </lineage>
</organism>
<evidence type="ECO:0000313" key="2">
    <source>
        <dbReference type="Proteomes" id="UP000789901"/>
    </source>
</evidence>
<reference evidence="1 2" key="1">
    <citation type="submission" date="2021-06" db="EMBL/GenBank/DDBJ databases">
        <authorList>
            <person name="Kallberg Y."/>
            <person name="Tangrot J."/>
            <person name="Rosling A."/>
        </authorList>
    </citation>
    <scope>NUCLEOTIDE SEQUENCE [LARGE SCALE GENOMIC DNA]</scope>
    <source>
        <strain evidence="1 2">120-4 pot B 10/14</strain>
    </source>
</reference>
<dbReference type="EMBL" id="CAJVQB010002554">
    <property type="protein sequence ID" value="CAG8579321.1"/>
    <property type="molecule type" value="Genomic_DNA"/>
</dbReference>
<protein>
    <submittedName>
        <fullName evidence="1">32966_t:CDS:1</fullName>
    </submittedName>
</protein>
<dbReference type="Proteomes" id="UP000789901">
    <property type="component" value="Unassembled WGS sequence"/>
</dbReference>
<keyword evidence="2" id="KW-1185">Reference proteome</keyword>